<reference evidence="1" key="1">
    <citation type="submission" date="2021-05" db="EMBL/GenBank/DDBJ databases">
        <title>Novel Bacillus species.</title>
        <authorList>
            <person name="Liu G."/>
        </authorList>
    </citation>
    <scope>NUCLEOTIDE SEQUENCE</scope>
    <source>
        <strain evidence="1 3">FJAT-50051</strain>
    </source>
</reference>
<organism evidence="1">
    <name type="scientific">Neobacillus citreus</name>
    <dbReference type="NCBI Taxonomy" id="2833578"/>
    <lineage>
        <taxon>Bacteria</taxon>
        <taxon>Bacillati</taxon>
        <taxon>Bacillota</taxon>
        <taxon>Bacilli</taxon>
        <taxon>Bacillales</taxon>
        <taxon>Bacillaceae</taxon>
        <taxon>Neobacillus</taxon>
    </lineage>
</organism>
<dbReference type="AlphaFoldDB" id="A0A942T622"/>
<evidence type="ECO:0000313" key="1">
    <source>
        <dbReference type="EMBL" id="MBS4185756.1"/>
    </source>
</evidence>
<dbReference type="Proteomes" id="UP000677265">
    <property type="component" value="Unassembled WGS sequence"/>
</dbReference>
<name>A0A942T622_9BACI</name>
<evidence type="ECO:0000313" key="3">
    <source>
        <dbReference type="Proteomes" id="UP000677265"/>
    </source>
</evidence>
<dbReference type="RefSeq" id="WP_213145589.1">
    <property type="nucleotide sequence ID" value="NZ_JAGYPE020000020.1"/>
</dbReference>
<protein>
    <submittedName>
        <fullName evidence="1">Uncharacterized protein</fullName>
    </submittedName>
</protein>
<accession>A0A942T622</accession>
<dbReference type="EMBL" id="JAGYPE020000020">
    <property type="protein sequence ID" value="MCH6266437.1"/>
    <property type="molecule type" value="Genomic_DNA"/>
</dbReference>
<keyword evidence="3" id="KW-1185">Reference proteome</keyword>
<sequence>MLTPNVNVPDYTFQKSIEMNYGINRGIYNRIDEWFFEQGIQDVMTRRLVIVEFSNFVVEPKMNMGTTAKTRFGSGGLVKRLNDFWNVRPLEKQEAIR</sequence>
<dbReference type="EMBL" id="JAGYPE010000006">
    <property type="protein sequence ID" value="MBS4185756.1"/>
    <property type="molecule type" value="Genomic_DNA"/>
</dbReference>
<comment type="caution">
    <text evidence="1">The sequence shown here is derived from an EMBL/GenBank/DDBJ whole genome shotgun (WGS) entry which is preliminary data.</text>
</comment>
<evidence type="ECO:0000313" key="2">
    <source>
        <dbReference type="EMBL" id="MCH6266437.1"/>
    </source>
</evidence>
<proteinExistence type="predicted"/>
<gene>
    <name evidence="2" type="ORF">KHB02_012985</name>
    <name evidence="1" type="ORF">KHB02_30680</name>
</gene>